<protein>
    <submittedName>
        <fullName evidence="6">FAD-dependent oxidoreductase</fullName>
    </submittedName>
</protein>
<keyword evidence="5" id="KW-0411">Iron-sulfur</keyword>
<evidence type="ECO:0000256" key="5">
    <source>
        <dbReference type="ARBA" id="ARBA00023014"/>
    </source>
</evidence>
<keyword evidence="1" id="KW-0004">4Fe-4S</keyword>
<name>A0ABU1AXL2_9BACT</name>
<reference evidence="6 7" key="1">
    <citation type="submission" date="2023-04" db="EMBL/GenBank/DDBJ databases">
        <title>A novel bacteria isolated from coastal sediment.</title>
        <authorList>
            <person name="Liu X.-J."/>
            <person name="Du Z.-J."/>
        </authorList>
    </citation>
    <scope>NUCLEOTIDE SEQUENCE [LARGE SCALE GENOMIC DNA]</scope>
    <source>
        <strain evidence="6 7">SDUM461003</strain>
    </source>
</reference>
<keyword evidence="4" id="KW-0408">Iron</keyword>
<evidence type="ECO:0000256" key="1">
    <source>
        <dbReference type="ARBA" id="ARBA00022485"/>
    </source>
</evidence>
<dbReference type="InterPro" id="IPR039650">
    <property type="entry name" value="HdrA-like"/>
</dbReference>
<dbReference type="PANTHER" id="PTHR43498">
    <property type="entry name" value="FERREDOXIN:COB-COM HETERODISULFIDE REDUCTASE SUBUNIT A"/>
    <property type="match status" value="1"/>
</dbReference>
<evidence type="ECO:0000256" key="2">
    <source>
        <dbReference type="ARBA" id="ARBA00022723"/>
    </source>
</evidence>
<comment type="caution">
    <text evidence="6">The sequence shown here is derived from an EMBL/GenBank/DDBJ whole genome shotgun (WGS) entry which is preliminary data.</text>
</comment>
<dbReference type="Proteomes" id="UP001225316">
    <property type="component" value="Unassembled WGS sequence"/>
</dbReference>
<gene>
    <name evidence="6" type="ORF">QEH52_15185</name>
</gene>
<keyword evidence="7" id="KW-1185">Reference proteome</keyword>
<evidence type="ECO:0000256" key="3">
    <source>
        <dbReference type="ARBA" id="ARBA00023002"/>
    </source>
</evidence>
<keyword evidence="2" id="KW-0479">Metal-binding</keyword>
<dbReference type="EMBL" id="JARXHW010000043">
    <property type="protein sequence ID" value="MDQ8208870.1"/>
    <property type="molecule type" value="Genomic_DNA"/>
</dbReference>
<dbReference type="PANTHER" id="PTHR43498:SF1">
    <property type="entry name" value="COB--COM HETERODISULFIDE REDUCTASE IRON-SULFUR SUBUNIT A"/>
    <property type="match status" value="1"/>
</dbReference>
<accession>A0ABU1AXL2</accession>
<dbReference type="InterPro" id="IPR036188">
    <property type="entry name" value="FAD/NAD-bd_sf"/>
</dbReference>
<organism evidence="6 7">
    <name type="scientific">Thalassobacterium maritimum</name>
    <dbReference type="NCBI Taxonomy" id="3041265"/>
    <lineage>
        <taxon>Bacteria</taxon>
        <taxon>Pseudomonadati</taxon>
        <taxon>Verrucomicrobiota</taxon>
        <taxon>Opitutia</taxon>
        <taxon>Puniceicoccales</taxon>
        <taxon>Coraliomargaritaceae</taxon>
        <taxon>Thalassobacterium</taxon>
    </lineage>
</organism>
<evidence type="ECO:0000256" key="4">
    <source>
        <dbReference type="ARBA" id="ARBA00023004"/>
    </source>
</evidence>
<dbReference type="SUPFAM" id="SSF51905">
    <property type="entry name" value="FAD/NAD(P)-binding domain"/>
    <property type="match status" value="1"/>
</dbReference>
<dbReference type="Pfam" id="PF12831">
    <property type="entry name" value="FAD_oxidored"/>
    <property type="match status" value="1"/>
</dbReference>
<evidence type="ECO:0000313" key="7">
    <source>
        <dbReference type="Proteomes" id="UP001225316"/>
    </source>
</evidence>
<dbReference type="Gene3D" id="3.50.50.60">
    <property type="entry name" value="FAD/NAD(P)-binding domain"/>
    <property type="match status" value="1"/>
</dbReference>
<keyword evidence="3" id="KW-0560">Oxidoreductase</keyword>
<sequence length="448" mass="49610">MQNETIHESARNIPVVGEYDLCVLGGSCTGVFAAIRAARLGLSVTIVERMGCFGGVATLSLVNVWHSPYDEVFAKQIFAGLSIETMDRLKLRQAVTEYKANPNLAWAFNSAELQIELDEMIHENQITPWLHTSFVAPHIEEGHLSSIIVENKSGRSALKARFFIDATGDGDLCQRLGLETYRGAHRQPSTTCALFAGWNHLSAINWQKLLLDHGEEFGLPQGFCWASAVPDSDLQMLAGTRVYQDCSDARGFTQAEIEGRRQVRAIHDLLRKYAPDAPITLQSLPARIGIRETRHVRCHYQLTGEDVLSGRAFPDAIANGAYRVDIHHDDKPGITFRYLNGEESYSRPGHPKEFGRWRPVSEVNPTYYQIPYRSLIPQGAFGNLLAAGRFIDADEQAHAAIRVMVNMNQTGEAAGTAAWLALKHGQKAVDVDASSLRTVLQENGSIML</sequence>
<evidence type="ECO:0000313" key="6">
    <source>
        <dbReference type="EMBL" id="MDQ8208870.1"/>
    </source>
</evidence>
<proteinExistence type="predicted"/>
<dbReference type="RefSeq" id="WP_308951595.1">
    <property type="nucleotide sequence ID" value="NZ_JARXHW010000043.1"/>
</dbReference>